<reference evidence="1 2" key="1">
    <citation type="submission" date="2022-03" db="EMBL/GenBank/DDBJ databases">
        <title>Taxonomic description of new species and reclassification of some bacterial strains.</title>
        <authorList>
            <person name="Ndongo S."/>
        </authorList>
    </citation>
    <scope>NUCLEOTIDE SEQUENCE [LARGE SCALE GENOMIC DNA]</scope>
    <source>
        <strain evidence="1 2">Marseille-P6666</strain>
    </source>
</reference>
<accession>A0ABT0R5Z2</accession>
<organism evidence="1 2">
    <name type="scientific">Akkermansia massiliensis</name>
    <dbReference type="NCBI Taxonomy" id="2927224"/>
    <lineage>
        <taxon>Bacteria</taxon>
        <taxon>Pseudomonadati</taxon>
        <taxon>Verrucomicrobiota</taxon>
        <taxon>Verrucomicrobiia</taxon>
        <taxon>Verrucomicrobiales</taxon>
        <taxon>Akkermansiaceae</taxon>
        <taxon>Akkermansia</taxon>
    </lineage>
</organism>
<sequence>MVKHLMSMPVFYPVGSGLLLLPFIRAPLFTHPAKSRSGKVSTSPFKKHGTTFLGLKRMPAGYGFYGLKNGFSLVF</sequence>
<keyword evidence="2" id="KW-1185">Reference proteome</keyword>
<gene>
    <name evidence="1" type="ORF">M8N44_04375</name>
</gene>
<name>A0ABT0R5Z2_9BACT</name>
<dbReference type="Proteomes" id="UP001202031">
    <property type="component" value="Unassembled WGS sequence"/>
</dbReference>
<evidence type="ECO:0000313" key="1">
    <source>
        <dbReference type="EMBL" id="MCL6656554.1"/>
    </source>
</evidence>
<comment type="caution">
    <text evidence="1">The sequence shown here is derived from an EMBL/GenBank/DDBJ whole genome shotgun (WGS) entry which is preliminary data.</text>
</comment>
<evidence type="ECO:0008006" key="3">
    <source>
        <dbReference type="Google" id="ProtNLM"/>
    </source>
</evidence>
<proteinExistence type="predicted"/>
<evidence type="ECO:0000313" key="2">
    <source>
        <dbReference type="Proteomes" id="UP001202031"/>
    </source>
</evidence>
<dbReference type="GeneID" id="84023080"/>
<protein>
    <recommendedName>
        <fullName evidence="3">Secreted protein</fullName>
    </recommendedName>
</protein>
<dbReference type="EMBL" id="JAMGSI010000001">
    <property type="protein sequence ID" value="MCL6656554.1"/>
    <property type="molecule type" value="Genomic_DNA"/>
</dbReference>
<dbReference type="RefSeq" id="WP_146021168.1">
    <property type="nucleotide sequence ID" value="NZ_CP072027.1"/>
</dbReference>